<accession>A0A3C1KJU1</accession>
<dbReference type="Proteomes" id="UP000259273">
    <property type="component" value="Unassembled WGS sequence"/>
</dbReference>
<proteinExistence type="predicted"/>
<dbReference type="EMBL" id="DMND01000053">
    <property type="protein sequence ID" value="HAN26718.1"/>
    <property type="molecule type" value="Genomic_DNA"/>
</dbReference>
<evidence type="ECO:0000313" key="2">
    <source>
        <dbReference type="Proteomes" id="UP000259273"/>
    </source>
</evidence>
<organism evidence="1 2">
    <name type="scientific">Haliea salexigens</name>
    <dbReference type="NCBI Taxonomy" id="287487"/>
    <lineage>
        <taxon>Bacteria</taxon>
        <taxon>Pseudomonadati</taxon>
        <taxon>Pseudomonadota</taxon>
        <taxon>Gammaproteobacteria</taxon>
        <taxon>Cellvibrionales</taxon>
        <taxon>Halieaceae</taxon>
        <taxon>Haliea</taxon>
    </lineage>
</organism>
<name>A0A3C1KJU1_9GAMM</name>
<sequence>LMGIAGGADLVEGGRAAGNQWIADYVGNCYHKPCDAWSPDWDLTGAVQDIELFRVLLEDLGNSTRWPDWRAESEFRAVRERSEAARR</sequence>
<feature type="non-terminal residue" evidence="1">
    <location>
        <position position="1"/>
    </location>
</feature>
<protein>
    <submittedName>
        <fullName evidence="1">Peptidase M20</fullName>
    </submittedName>
</protein>
<reference evidence="1 2" key="1">
    <citation type="journal article" date="2018" name="Nat. Biotechnol.">
        <title>A standardized bacterial taxonomy based on genome phylogeny substantially revises the tree of life.</title>
        <authorList>
            <person name="Parks D.H."/>
            <person name="Chuvochina M."/>
            <person name="Waite D.W."/>
            <person name="Rinke C."/>
            <person name="Skarshewski A."/>
            <person name="Chaumeil P.A."/>
            <person name="Hugenholtz P."/>
        </authorList>
    </citation>
    <scope>NUCLEOTIDE SEQUENCE [LARGE SCALE GENOMIC DNA]</scope>
    <source>
        <strain evidence="1">UBA9158</strain>
    </source>
</reference>
<evidence type="ECO:0000313" key="1">
    <source>
        <dbReference type="EMBL" id="HAN26718.1"/>
    </source>
</evidence>
<gene>
    <name evidence="1" type="ORF">DCP75_03160</name>
</gene>
<comment type="caution">
    <text evidence="1">The sequence shown here is derived from an EMBL/GenBank/DDBJ whole genome shotgun (WGS) entry which is preliminary data.</text>
</comment>
<dbReference type="AlphaFoldDB" id="A0A3C1KJU1"/>